<organism evidence="1">
    <name type="scientific">Magnetococcus massalia (strain MO-1)</name>
    <dbReference type="NCBI Taxonomy" id="451514"/>
    <lineage>
        <taxon>Bacteria</taxon>
        <taxon>Pseudomonadati</taxon>
        <taxon>Pseudomonadota</taxon>
        <taxon>Magnetococcia</taxon>
        <taxon>Magnetococcales</taxon>
        <taxon>Magnetococcaceae</taxon>
        <taxon>Magnetococcus</taxon>
    </lineage>
</organism>
<dbReference type="AlphaFoldDB" id="A0A1S7LJ38"/>
<reference evidence="1" key="1">
    <citation type="submission" date="2015-04" db="EMBL/GenBank/DDBJ databases">
        <authorList>
            <person name="Syromyatnikov M.Y."/>
            <person name="Popov V.N."/>
        </authorList>
    </citation>
    <scope>NUCLEOTIDE SEQUENCE</scope>
    <source>
        <strain evidence="1">MO-1</strain>
    </source>
</reference>
<name>A0A1S7LJ38_MAGMO</name>
<sequence length="398" mass="45386">MATFNIRRFAQLDTLKSINPFRLVTFLTPYAEFLSDRGLALSGDEPVDYEQLASVLMNMELDSAPQALLESLYLIHEMATPDGMDRLLDVANDQSLPLEQDSTSSPADIAIQVFLANRDLLERQHANTFINRVRSFLYFCGHEAWGGSFTLPSDNTLHQLEKEMDDWFESKRRGRGSRVFVFDHGKKVNLVVRHGMPFKREAAVEDGGKSGSVYYRPECHDVLVYDKALNELCIKAGTKGEREMYLLLIGRHLFGDDNHFPGKEKYSLQPLLDEGAESLACDDVEGIDWILLREIAIYRGGKHSEVEKHQAKDLFGAFEERNYTLWPTMRLVTAQFEVKFSDSSKSRMLVILPSNRAKYTRDDDSNLLEKWMTKRGFIISNQQEDEVDAELEPAVVGL</sequence>
<dbReference type="EMBL" id="LO017727">
    <property type="protein sequence ID" value="CRH06174.1"/>
    <property type="molecule type" value="Genomic_DNA"/>
</dbReference>
<evidence type="ECO:0000313" key="1">
    <source>
        <dbReference type="EMBL" id="CRH06174.1"/>
    </source>
</evidence>
<gene>
    <name evidence="1" type="ORF">MAGMO_2001</name>
</gene>
<proteinExistence type="predicted"/>
<accession>A0A1S7LJ38</accession>
<protein>
    <submittedName>
        <fullName evidence="1">Uncharacterized protein</fullName>
    </submittedName>
</protein>